<reference evidence="5" key="1">
    <citation type="submission" date="2017-05" db="EMBL/GenBank/DDBJ databases">
        <title>The Genome Sequence of Enterococcus sp. 4G2_DIV0659.</title>
        <authorList>
            <consortium name="The Broad Institute Genomics Platform"/>
            <consortium name="The Broad Institute Genomic Center for Infectious Diseases"/>
            <person name="Earl A."/>
            <person name="Manson A."/>
            <person name="Schwartman J."/>
            <person name="Gilmore M."/>
            <person name="Abouelleil A."/>
            <person name="Cao P."/>
            <person name="Chapman S."/>
            <person name="Cusick C."/>
            <person name="Shea T."/>
            <person name="Young S."/>
            <person name="Neafsey D."/>
            <person name="Nusbaum C."/>
            <person name="Birren B."/>
        </authorList>
    </citation>
    <scope>NUCLEOTIDE SEQUENCE [LARGE SCALE GENOMIC DNA]</scope>
    <source>
        <strain evidence="5">4G2_DIV0659</strain>
    </source>
</reference>
<feature type="transmembrane region" description="Helical" evidence="3">
    <location>
        <begin position="73"/>
        <end position="98"/>
    </location>
</feature>
<evidence type="ECO:0000256" key="1">
    <source>
        <dbReference type="ARBA" id="ARBA00022692"/>
    </source>
</evidence>
<keyword evidence="6" id="KW-1185">Reference proteome</keyword>
<evidence type="ECO:0000313" key="5">
    <source>
        <dbReference type="EMBL" id="OTO10299.1"/>
    </source>
</evidence>
<evidence type="ECO:0000256" key="2">
    <source>
        <dbReference type="ARBA" id="ARBA00022989"/>
    </source>
</evidence>
<reference evidence="4 6" key="2">
    <citation type="submission" date="2018-07" db="EMBL/GenBank/DDBJ databases">
        <title>The Genome Sequence of Enterococcus sp. DIV0659b.</title>
        <authorList>
            <consortium name="The Broad Institute Genomics Platform"/>
            <consortium name="The Broad Institute Genomic Center for Infectious Diseases"/>
            <person name="Earl A."/>
            <person name="Manson A."/>
            <person name="Schwartman J."/>
            <person name="Gilmore M."/>
            <person name="Abouelleil A."/>
            <person name="Cao P."/>
            <person name="Chapman S."/>
            <person name="Cusick C."/>
            <person name="Shea T."/>
            <person name="Young S."/>
            <person name="Neafsey D."/>
            <person name="Nusbaum C."/>
            <person name="Birren B."/>
        </authorList>
    </citation>
    <scope>NUCLEOTIDE SEQUENCE [LARGE SCALE GENOMIC DNA]</scope>
    <source>
        <strain evidence="4 6">4G2_DIV0659</strain>
    </source>
</reference>
<dbReference type="Proteomes" id="UP000195139">
    <property type="component" value="Unassembled WGS sequence"/>
</dbReference>
<evidence type="ECO:0008006" key="7">
    <source>
        <dbReference type="Google" id="ProtNLM"/>
    </source>
</evidence>
<dbReference type="Gene3D" id="1.10.1760.20">
    <property type="match status" value="1"/>
</dbReference>
<dbReference type="InterPro" id="IPR009825">
    <property type="entry name" value="ECF_substrate-spec-like"/>
</dbReference>
<name>A0A242CJG8_9ENTE</name>
<feature type="transmembrane region" description="Helical" evidence="3">
    <location>
        <begin position="152"/>
        <end position="170"/>
    </location>
</feature>
<organism evidence="5">
    <name type="scientific">Candidatus Enterococcus mansonii</name>
    <dbReference type="NCBI Taxonomy" id="1834181"/>
    <lineage>
        <taxon>Bacteria</taxon>
        <taxon>Bacillati</taxon>
        <taxon>Bacillota</taxon>
        <taxon>Bacilli</taxon>
        <taxon>Lactobacillales</taxon>
        <taxon>Enterococcaceae</taxon>
        <taxon>Enterococcus</taxon>
    </lineage>
</organism>
<feature type="transmembrane region" description="Helical" evidence="3">
    <location>
        <begin position="34"/>
        <end position="53"/>
    </location>
</feature>
<keyword evidence="3" id="KW-0472">Membrane</keyword>
<evidence type="ECO:0000256" key="3">
    <source>
        <dbReference type="SAM" id="Phobius"/>
    </source>
</evidence>
<comment type="caution">
    <text evidence="5">The sequence shown here is derived from an EMBL/GenBank/DDBJ whole genome shotgun (WGS) entry which is preliminary data.</text>
</comment>
<evidence type="ECO:0000313" key="6">
    <source>
        <dbReference type="Proteomes" id="UP000195139"/>
    </source>
</evidence>
<proteinExistence type="predicted"/>
<gene>
    <name evidence="5" type="ORF">A5880_000983</name>
    <name evidence="4" type="ORF">A5880_003092</name>
</gene>
<feature type="transmembrane region" description="Helical" evidence="3">
    <location>
        <begin position="129"/>
        <end position="146"/>
    </location>
</feature>
<accession>A0A242CJG8</accession>
<dbReference type="PANTHER" id="PTHR37815">
    <property type="entry name" value="UPF0397 PROTEIN BC_2624-RELATED"/>
    <property type="match status" value="1"/>
</dbReference>
<keyword evidence="1 3" id="KW-0812">Transmembrane</keyword>
<dbReference type="STRING" id="1834181.A5880_000983"/>
<evidence type="ECO:0000313" key="4">
    <source>
        <dbReference type="EMBL" id="MEI5995501.1"/>
    </source>
</evidence>
<keyword evidence="2 3" id="KW-1133">Transmembrane helix</keyword>
<dbReference type="GO" id="GO:0016020">
    <property type="term" value="C:membrane"/>
    <property type="evidence" value="ECO:0007669"/>
    <property type="project" value="InterPro"/>
</dbReference>
<dbReference type="Pfam" id="PF07155">
    <property type="entry name" value="ECF-ribofla_trS"/>
    <property type="match status" value="1"/>
</dbReference>
<dbReference type="EMBL" id="NGLE01000001">
    <property type="protein sequence ID" value="OTO10299.1"/>
    <property type="molecule type" value="Genomic_DNA"/>
</dbReference>
<dbReference type="PANTHER" id="PTHR37815:SF3">
    <property type="entry name" value="UPF0397 PROTEIN SPR0429"/>
    <property type="match status" value="1"/>
</dbReference>
<sequence length="183" mass="19367">MMTKKNSTTSIVLIALFTALTVLGTMIKIPLPTGAFVHLGNAVLLLAVLLIGYKKGALAGGLGFAIFDVMNGFAAEAPYFIIESFIVGGAAALMILFFKKKIDGIWKIIVIASATGIAKIIMTQIKNTVIGVLAGADIPIAFTSALSKLPATLVNVTTTIIIVTLVYFPLKKAMDTIFNRNSF</sequence>
<dbReference type="EMBL" id="NGLE02000001">
    <property type="protein sequence ID" value="MEI5995501.1"/>
    <property type="molecule type" value="Genomic_DNA"/>
</dbReference>
<protein>
    <recommendedName>
        <fullName evidence="7">Integral membrane protein</fullName>
    </recommendedName>
</protein>
<dbReference type="AlphaFoldDB" id="A0A242CJG8"/>